<protein>
    <submittedName>
        <fullName evidence="3">Uncharacterized protein</fullName>
    </submittedName>
</protein>
<dbReference type="AlphaFoldDB" id="I0H9R1"/>
<keyword evidence="2" id="KW-0812">Transmembrane</keyword>
<dbReference type="KEGG" id="ams:AMIS_45280"/>
<dbReference type="HOGENOM" id="CLU_1264684_0_0_11"/>
<sequence length="218" mass="22566">MFTKRTLGSTGSQPAPRSPDFVHPDHPNVGVGGQPFDFLGFFDLVTALLFPGLAVLVGAFVLVEPAVALLAVAQNSAMFCSPPAASVKSRRSRPFIGWPPASAVCQAAHHAAWVFVMASADGDADVREGVGARVGVGFGDCERDREDDGDGDAADGVGASGTPRPEKRRCACCWTPAGRLPVRAATAVPLPARTTAAPVTATMTAARRRLAGGRFRAG</sequence>
<organism evidence="3 4">
    <name type="scientific">Actinoplanes missouriensis (strain ATCC 14538 / DSM 43046 / CBS 188.64 / JCM 3121 / NBRC 102363 / NCIMB 12654 / NRRL B-3342 / UNCC 431)</name>
    <dbReference type="NCBI Taxonomy" id="512565"/>
    <lineage>
        <taxon>Bacteria</taxon>
        <taxon>Bacillati</taxon>
        <taxon>Actinomycetota</taxon>
        <taxon>Actinomycetes</taxon>
        <taxon>Micromonosporales</taxon>
        <taxon>Micromonosporaceae</taxon>
        <taxon>Actinoplanes</taxon>
    </lineage>
</organism>
<feature type="region of interest" description="Disordered" evidence="1">
    <location>
        <begin position="1"/>
        <end position="26"/>
    </location>
</feature>
<gene>
    <name evidence="3" type="ordered locus">AMIS_45280</name>
</gene>
<feature type="region of interest" description="Disordered" evidence="1">
    <location>
        <begin position="141"/>
        <end position="167"/>
    </location>
</feature>
<feature type="compositionally biased region" description="Polar residues" evidence="1">
    <location>
        <begin position="1"/>
        <end position="15"/>
    </location>
</feature>
<keyword evidence="2" id="KW-0472">Membrane</keyword>
<keyword evidence="2" id="KW-1133">Transmembrane helix</keyword>
<accession>I0H9R1</accession>
<evidence type="ECO:0000313" key="3">
    <source>
        <dbReference type="EMBL" id="BAL89748.1"/>
    </source>
</evidence>
<reference evidence="3 4" key="1">
    <citation type="submission" date="2012-02" db="EMBL/GenBank/DDBJ databases">
        <title>Complete genome sequence of Actinoplanes missouriensis 431 (= NBRC 102363).</title>
        <authorList>
            <person name="Ohnishi Y."/>
            <person name="Ishikawa J."/>
            <person name="Sekine M."/>
            <person name="Hosoyama A."/>
            <person name="Harada T."/>
            <person name="Narita H."/>
            <person name="Hata T."/>
            <person name="Konno Y."/>
            <person name="Tutikane K."/>
            <person name="Fujita N."/>
            <person name="Horinouchi S."/>
            <person name="Hayakawa M."/>
        </authorList>
    </citation>
    <scope>NUCLEOTIDE SEQUENCE [LARGE SCALE GENOMIC DNA]</scope>
    <source>
        <strain evidence="4">ATCC 14538 / DSM 43046 / CBS 188.64 / JCM 3121 / NBRC 102363 / NCIMB 12654 / NRRL B-3342 / UNCC 431</strain>
    </source>
</reference>
<evidence type="ECO:0000256" key="1">
    <source>
        <dbReference type="SAM" id="MobiDB-lite"/>
    </source>
</evidence>
<evidence type="ECO:0000256" key="2">
    <source>
        <dbReference type="SAM" id="Phobius"/>
    </source>
</evidence>
<name>I0H9R1_ACTM4</name>
<dbReference type="EMBL" id="AP012319">
    <property type="protein sequence ID" value="BAL89748.1"/>
    <property type="molecule type" value="Genomic_DNA"/>
</dbReference>
<evidence type="ECO:0000313" key="4">
    <source>
        <dbReference type="Proteomes" id="UP000007882"/>
    </source>
</evidence>
<feature type="transmembrane region" description="Helical" evidence="2">
    <location>
        <begin position="48"/>
        <end position="72"/>
    </location>
</feature>
<keyword evidence="4" id="KW-1185">Reference proteome</keyword>
<dbReference type="Proteomes" id="UP000007882">
    <property type="component" value="Chromosome"/>
</dbReference>
<proteinExistence type="predicted"/>